<dbReference type="AlphaFoldDB" id="A0A318ZGY6"/>
<evidence type="ECO:0000256" key="5">
    <source>
        <dbReference type="SAM" id="SignalP"/>
    </source>
</evidence>
<keyword evidence="7" id="KW-1185">Reference proteome</keyword>
<evidence type="ECO:0000256" key="3">
    <source>
        <dbReference type="ARBA" id="ARBA00022801"/>
    </source>
</evidence>
<dbReference type="InterPro" id="IPR050732">
    <property type="entry name" value="Beta-glucan_modifiers"/>
</dbReference>
<dbReference type="RefSeq" id="XP_025432803.1">
    <property type="nucleotide sequence ID" value="XM_025573277.1"/>
</dbReference>
<dbReference type="SUPFAM" id="SSF51445">
    <property type="entry name" value="(Trans)glycosidases"/>
    <property type="match status" value="1"/>
</dbReference>
<reference evidence="6 7" key="1">
    <citation type="submission" date="2016-12" db="EMBL/GenBank/DDBJ databases">
        <title>The genomes of Aspergillus section Nigri reveals drivers in fungal speciation.</title>
        <authorList>
            <consortium name="DOE Joint Genome Institute"/>
            <person name="Vesth T.C."/>
            <person name="Nybo J."/>
            <person name="Theobald S."/>
            <person name="Brandl J."/>
            <person name="Frisvad J.C."/>
            <person name="Nielsen K.F."/>
            <person name="Lyhne E.K."/>
            <person name="Kogle M.E."/>
            <person name="Kuo A."/>
            <person name="Riley R."/>
            <person name="Clum A."/>
            <person name="Nolan M."/>
            <person name="Lipzen A."/>
            <person name="Salamov A."/>
            <person name="Henrissat B."/>
            <person name="Wiebenga A."/>
            <person name="De Vries R.P."/>
            <person name="Grigoriev I.V."/>
            <person name="Mortensen U.H."/>
            <person name="Andersen M.R."/>
            <person name="Baker S.E."/>
        </authorList>
    </citation>
    <scope>NUCLEOTIDE SEQUENCE [LARGE SCALE GENOMIC DNA]</scope>
    <source>
        <strain evidence="6 7">JOP 1030-1</strain>
    </source>
</reference>
<comment type="subcellular location">
    <subcellularLocation>
        <location evidence="1">Cell envelope</location>
    </subcellularLocation>
</comment>
<evidence type="ECO:0000256" key="1">
    <source>
        <dbReference type="ARBA" id="ARBA00004196"/>
    </source>
</evidence>
<evidence type="ECO:0000256" key="4">
    <source>
        <dbReference type="SAM" id="MobiDB-lite"/>
    </source>
</evidence>
<sequence>MQWTPSQLAAAAAAVLLLSSSSSHSQLQVTALPTGNLIPNPFNGDALSWLDQSADQLSSGVVHGLNAAIHNSDGEPTPLSSIPYTPPPSANSNANANANANANSASNDKSYGIAYSPYNPDGTCKTSPQITHDITKLSSFRFVRIYGTDCNQTHLVLSAAQPLGGLQVFAGLFDLHDLDEQLQLIIDAVHANPAANNNPWQAIHTVAIGNELLNRAQATAAEVVAAVQSARETLRAAGYHGPVVTVDTVAAHLQNPELCRVSDYCAANCHAFFDETVPAEAAGDYVWGQVGVGAAAAPPPKRKKVLITESGWPHAGQTNGMAVPSLENQKAAVQSLRDAFALDPSAEDEEVRLVLFSSFDDLWKVDNGYTFGAEKFWGILGH</sequence>
<feature type="compositionally biased region" description="Low complexity" evidence="4">
    <location>
        <begin position="90"/>
        <end position="103"/>
    </location>
</feature>
<dbReference type="GO" id="GO:0005576">
    <property type="term" value="C:extracellular region"/>
    <property type="evidence" value="ECO:0007669"/>
    <property type="project" value="TreeGrafter"/>
</dbReference>
<feature type="region of interest" description="Disordered" evidence="4">
    <location>
        <begin position="68"/>
        <end position="103"/>
    </location>
</feature>
<dbReference type="GO" id="GO:0009986">
    <property type="term" value="C:cell surface"/>
    <property type="evidence" value="ECO:0007669"/>
    <property type="project" value="TreeGrafter"/>
</dbReference>
<feature type="chain" id="PRO_5016283063" evidence="5">
    <location>
        <begin position="24"/>
        <end position="382"/>
    </location>
</feature>
<dbReference type="PANTHER" id="PTHR16631">
    <property type="entry name" value="GLUCAN 1,3-BETA-GLUCOSIDASE"/>
    <property type="match status" value="1"/>
</dbReference>
<organism evidence="6 7">
    <name type="scientific">Aspergillus saccharolyticus JOP 1030-1</name>
    <dbReference type="NCBI Taxonomy" id="1450539"/>
    <lineage>
        <taxon>Eukaryota</taxon>
        <taxon>Fungi</taxon>
        <taxon>Dikarya</taxon>
        <taxon>Ascomycota</taxon>
        <taxon>Pezizomycotina</taxon>
        <taxon>Eurotiomycetes</taxon>
        <taxon>Eurotiomycetidae</taxon>
        <taxon>Eurotiales</taxon>
        <taxon>Aspergillaceae</taxon>
        <taxon>Aspergillus</taxon>
        <taxon>Aspergillus subgen. Circumdati</taxon>
    </lineage>
</organism>
<gene>
    <name evidence="6" type="ORF">BP01DRAFT_337245</name>
</gene>
<keyword evidence="3 6" id="KW-0378">Hydrolase</keyword>
<evidence type="ECO:0000256" key="2">
    <source>
        <dbReference type="ARBA" id="ARBA00008773"/>
    </source>
</evidence>
<evidence type="ECO:0000313" key="7">
    <source>
        <dbReference type="Proteomes" id="UP000248349"/>
    </source>
</evidence>
<dbReference type="Gene3D" id="3.20.20.80">
    <property type="entry name" value="Glycosidases"/>
    <property type="match status" value="2"/>
</dbReference>
<name>A0A318ZGY6_9EURO</name>
<dbReference type="GO" id="GO:0071555">
    <property type="term" value="P:cell wall organization"/>
    <property type="evidence" value="ECO:0007669"/>
    <property type="project" value="TreeGrafter"/>
</dbReference>
<accession>A0A318ZGY6</accession>
<dbReference type="STRING" id="1450539.A0A318ZGY6"/>
<keyword evidence="5" id="KW-0732">Signal</keyword>
<dbReference type="GeneID" id="37074505"/>
<evidence type="ECO:0000313" key="6">
    <source>
        <dbReference type="EMBL" id="PYH46821.1"/>
    </source>
</evidence>
<dbReference type="EMBL" id="KZ821226">
    <property type="protein sequence ID" value="PYH46821.1"/>
    <property type="molecule type" value="Genomic_DNA"/>
</dbReference>
<dbReference type="PANTHER" id="PTHR16631:SF14">
    <property type="entry name" value="FAMILY 17 GLUCOSIDASE SCW10-RELATED"/>
    <property type="match status" value="1"/>
</dbReference>
<protein>
    <submittedName>
        <fullName evidence="6">Glycoside hydrolase</fullName>
    </submittedName>
</protein>
<comment type="similarity">
    <text evidence="2">Belongs to the glycosyl hydrolase 17 family.</text>
</comment>
<dbReference type="GO" id="GO:0009277">
    <property type="term" value="C:fungal-type cell wall"/>
    <property type="evidence" value="ECO:0007669"/>
    <property type="project" value="TreeGrafter"/>
</dbReference>
<feature type="signal peptide" evidence="5">
    <location>
        <begin position="1"/>
        <end position="23"/>
    </location>
</feature>
<dbReference type="Proteomes" id="UP000248349">
    <property type="component" value="Unassembled WGS sequence"/>
</dbReference>
<dbReference type="OrthoDB" id="941679at2759"/>
<proteinExistence type="inferred from homology"/>
<dbReference type="InterPro" id="IPR017853">
    <property type="entry name" value="GH"/>
</dbReference>
<dbReference type="GO" id="GO:0042973">
    <property type="term" value="F:glucan endo-1,3-beta-D-glucosidase activity"/>
    <property type="evidence" value="ECO:0007669"/>
    <property type="project" value="TreeGrafter"/>
</dbReference>